<sequence>MTPSRRYGIKKTYSNGSDEAKIYNLHKRSFTMKQNRAPTANYYSNLTEIFQELDQPSPTNTKDPDDISSRQQEIQRLRVYIFLAGLGSKFDQIYGEILKMKPKLGLEGAYSHVKHESNRQRTMSESATMHEATVLFTTNSRSPQGPRLQIINSSTTY</sequence>
<reference evidence="1 2" key="1">
    <citation type="journal article" date="2019" name="G3 (Bethesda)">
        <title>Sequencing of a Wild Apple (Malus baccata) Genome Unravels the Differences Between Cultivated and Wild Apple Species Regarding Disease Resistance and Cold Tolerance.</title>
        <authorList>
            <person name="Chen X."/>
        </authorList>
    </citation>
    <scope>NUCLEOTIDE SEQUENCE [LARGE SCALE GENOMIC DNA]</scope>
    <source>
        <strain evidence="2">cv. Shandingzi</strain>
        <tissue evidence="1">Leaves</tissue>
    </source>
</reference>
<gene>
    <name evidence="1" type="ORF">C1H46_012705</name>
</gene>
<dbReference type="EMBL" id="VIEB01000190">
    <property type="protein sequence ID" value="TQE01641.1"/>
    <property type="molecule type" value="Genomic_DNA"/>
</dbReference>
<evidence type="ECO:0000313" key="2">
    <source>
        <dbReference type="Proteomes" id="UP000315295"/>
    </source>
</evidence>
<dbReference type="AlphaFoldDB" id="A0A540MS93"/>
<dbReference type="PANTHER" id="PTHR34222:SF43">
    <property type="entry name" value="RETROTRANSPOSON GAG DOMAIN-CONTAINING PROTEIN"/>
    <property type="match status" value="1"/>
</dbReference>
<proteinExistence type="predicted"/>
<comment type="caution">
    <text evidence="1">The sequence shown here is derived from an EMBL/GenBank/DDBJ whole genome shotgun (WGS) entry which is preliminary data.</text>
</comment>
<evidence type="ECO:0000313" key="1">
    <source>
        <dbReference type="EMBL" id="TQE01641.1"/>
    </source>
</evidence>
<organism evidence="1 2">
    <name type="scientific">Malus baccata</name>
    <name type="common">Siberian crab apple</name>
    <name type="synonym">Pyrus baccata</name>
    <dbReference type="NCBI Taxonomy" id="106549"/>
    <lineage>
        <taxon>Eukaryota</taxon>
        <taxon>Viridiplantae</taxon>
        <taxon>Streptophyta</taxon>
        <taxon>Embryophyta</taxon>
        <taxon>Tracheophyta</taxon>
        <taxon>Spermatophyta</taxon>
        <taxon>Magnoliopsida</taxon>
        <taxon>eudicotyledons</taxon>
        <taxon>Gunneridae</taxon>
        <taxon>Pentapetalae</taxon>
        <taxon>rosids</taxon>
        <taxon>fabids</taxon>
        <taxon>Rosales</taxon>
        <taxon>Rosaceae</taxon>
        <taxon>Amygdaloideae</taxon>
        <taxon>Maleae</taxon>
        <taxon>Malus</taxon>
    </lineage>
</organism>
<dbReference type="Proteomes" id="UP000315295">
    <property type="component" value="Unassembled WGS sequence"/>
</dbReference>
<protein>
    <recommendedName>
        <fullName evidence="3">Retrotransposon gag domain-containing protein</fullName>
    </recommendedName>
</protein>
<dbReference type="PANTHER" id="PTHR34222">
    <property type="entry name" value="GAG_PRE-INTEGRS DOMAIN-CONTAINING PROTEIN"/>
    <property type="match status" value="1"/>
</dbReference>
<accession>A0A540MS93</accession>
<name>A0A540MS93_MALBA</name>
<keyword evidence="2" id="KW-1185">Reference proteome</keyword>
<evidence type="ECO:0008006" key="3">
    <source>
        <dbReference type="Google" id="ProtNLM"/>
    </source>
</evidence>